<dbReference type="RefSeq" id="XP_022400457.1">
    <property type="nucleotide sequence ID" value="XM_022542101.1"/>
</dbReference>
<feature type="region of interest" description="Disordered" evidence="5">
    <location>
        <begin position="1"/>
        <end position="80"/>
    </location>
</feature>
<evidence type="ECO:0000256" key="5">
    <source>
        <dbReference type="SAM" id="MobiDB-lite"/>
    </source>
</evidence>
<evidence type="ECO:0000256" key="1">
    <source>
        <dbReference type="ARBA" id="ARBA00004123"/>
    </source>
</evidence>
<dbReference type="InterPro" id="IPR045166">
    <property type="entry name" value="Spp2-like"/>
</dbReference>
<dbReference type="PANTHER" id="PTHR15818:SF2">
    <property type="entry name" value="G-PATCH DOMAIN AND KOW MOTIFS-CONTAINING PROTEIN"/>
    <property type="match status" value="1"/>
</dbReference>
<dbReference type="OrthoDB" id="5577072at2759"/>
<comment type="function">
    <text evidence="4">Involved in spliceosome maturation and the first step of pre-mRNA splicing.</text>
</comment>
<dbReference type="InterPro" id="IPR000467">
    <property type="entry name" value="G_patch_dom"/>
</dbReference>
<dbReference type="GeneID" id="34458362"/>
<dbReference type="Pfam" id="PF12656">
    <property type="entry name" value="G-patch_2"/>
    <property type="match status" value="1"/>
</dbReference>
<feature type="compositionally biased region" description="Basic and acidic residues" evidence="5">
    <location>
        <begin position="132"/>
        <end position="148"/>
    </location>
</feature>
<dbReference type="VEuPathDB" id="FungiDB:ASPGLDRAFT_150071"/>
<feature type="region of interest" description="Disordered" evidence="5">
    <location>
        <begin position="211"/>
        <end position="253"/>
    </location>
</feature>
<feature type="region of interest" description="Disordered" evidence="5">
    <location>
        <begin position="132"/>
        <end position="195"/>
    </location>
</feature>
<name>A0A1L9VIK4_ASPGL</name>
<evidence type="ECO:0000313" key="7">
    <source>
        <dbReference type="EMBL" id="OJJ83759.1"/>
    </source>
</evidence>
<feature type="compositionally biased region" description="Basic and acidic residues" evidence="5">
    <location>
        <begin position="163"/>
        <end position="195"/>
    </location>
</feature>
<dbReference type="InterPro" id="IPR026822">
    <property type="entry name" value="Spp2/MOS2_G-patch"/>
</dbReference>
<evidence type="ECO:0000313" key="8">
    <source>
        <dbReference type="Proteomes" id="UP000184300"/>
    </source>
</evidence>
<evidence type="ECO:0000256" key="2">
    <source>
        <dbReference type="ARBA" id="ARBA00008576"/>
    </source>
</evidence>
<dbReference type="PANTHER" id="PTHR15818">
    <property type="entry name" value="G PATCH AND KOW-CONTAINING"/>
    <property type="match status" value="1"/>
</dbReference>
<feature type="domain" description="G-patch" evidence="6">
    <location>
        <begin position="261"/>
        <end position="311"/>
    </location>
</feature>
<dbReference type="GO" id="GO:0003676">
    <property type="term" value="F:nucleic acid binding"/>
    <property type="evidence" value="ECO:0007669"/>
    <property type="project" value="InterPro"/>
</dbReference>
<feature type="region of interest" description="Disordered" evidence="5">
    <location>
        <begin position="372"/>
        <end position="398"/>
    </location>
</feature>
<keyword evidence="8" id="KW-1185">Reference proteome</keyword>
<comment type="similarity">
    <text evidence="2 4">Belongs to the SPP2 family.</text>
</comment>
<dbReference type="AlphaFoldDB" id="A0A1L9VIK4"/>
<keyword evidence="4" id="KW-0747">Spliceosome</keyword>
<accession>A0A1L9VIK4</accession>
<feature type="non-terminal residue" evidence="7">
    <location>
        <position position="398"/>
    </location>
</feature>
<feature type="region of interest" description="Disordered" evidence="5">
    <location>
        <begin position="282"/>
        <end position="349"/>
    </location>
</feature>
<reference evidence="8" key="1">
    <citation type="journal article" date="2017" name="Genome Biol.">
        <title>Comparative genomics reveals high biological diversity and specific adaptations in the industrially and medically important fungal genus Aspergillus.</title>
        <authorList>
            <person name="de Vries R.P."/>
            <person name="Riley R."/>
            <person name="Wiebenga A."/>
            <person name="Aguilar-Osorio G."/>
            <person name="Amillis S."/>
            <person name="Uchima C.A."/>
            <person name="Anderluh G."/>
            <person name="Asadollahi M."/>
            <person name="Askin M."/>
            <person name="Barry K."/>
            <person name="Battaglia E."/>
            <person name="Bayram O."/>
            <person name="Benocci T."/>
            <person name="Braus-Stromeyer S.A."/>
            <person name="Caldana C."/>
            <person name="Canovas D."/>
            <person name="Cerqueira G.C."/>
            <person name="Chen F."/>
            <person name="Chen W."/>
            <person name="Choi C."/>
            <person name="Clum A."/>
            <person name="Dos Santos R.A."/>
            <person name="Damasio A.R."/>
            <person name="Diallinas G."/>
            <person name="Emri T."/>
            <person name="Fekete E."/>
            <person name="Flipphi M."/>
            <person name="Freyberg S."/>
            <person name="Gallo A."/>
            <person name="Gournas C."/>
            <person name="Habgood R."/>
            <person name="Hainaut M."/>
            <person name="Harispe M.L."/>
            <person name="Henrissat B."/>
            <person name="Hilden K.S."/>
            <person name="Hope R."/>
            <person name="Hossain A."/>
            <person name="Karabika E."/>
            <person name="Karaffa L."/>
            <person name="Karanyi Z."/>
            <person name="Krasevec N."/>
            <person name="Kuo A."/>
            <person name="Kusch H."/>
            <person name="LaButti K."/>
            <person name="Lagendijk E.L."/>
            <person name="Lapidus A."/>
            <person name="Levasseur A."/>
            <person name="Lindquist E."/>
            <person name="Lipzen A."/>
            <person name="Logrieco A.F."/>
            <person name="MacCabe A."/>
            <person name="Maekelae M.R."/>
            <person name="Malavazi I."/>
            <person name="Melin P."/>
            <person name="Meyer V."/>
            <person name="Mielnichuk N."/>
            <person name="Miskei M."/>
            <person name="Molnar A.P."/>
            <person name="Mule G."/>
            <person name="Ngan C.Y."/>
            <person name="Orejas M."/>
            <person name="Orosz E."/>
            <person name="Ouedraogo J.P."/>
            <person name="Overkamp K.M."/>
            <person name="Park H.-S."/>
            <person name="Perrone G."/>
            <person name="Piumi F."/>
            <person name="Punt P.J."/>
            <person name="Ram A.F."/>
            <person name="Ramon A."/>
            <person name="Rauscher S."/>
            <person name="Record E."/>
            <person name="Riano-Pachon D.M."/>
            <person name="Robert V."/>
            <person name="Roehrig J."/>
            <person name="Ruller R."/>
            <person name="Salamov A."/>
            <person name="Salih N.S."/>
            <person name="Samson R.A."/>
            <person name="Sandor E."/>
            <person name="Sanguinetti M."/>
            <person name="Schuetze T."/>
            <person name="Sepcic K."/>
            <person name="Shelest E."/>
            <person name="Sherlock G."/>
            <person name="Sophianopoulou V."/>
            <person name="Squina F.M."/>
            <person name="Sun H."/>
            <person name="Susca A."/>
            <person name="Todd R.B."/>
            <person name="Tsang A."/>
            <person name="Unkles S.E."/>
            <person name="van de Wiele N."/>
            <person name="van Rossen-Uffink D."/>
            <person name="Oliveira J.V."/>
            <person name="Vesth T.C."/>
            <person name="Visser J."/>
            <person name="Yu J.-H."/>
            <person name="Zhou M."/>
            <person name="Andersen M.R."/>
            <person name="Archer D.B."/>
            <person name="Baker S.E."/>
            <person name="Benoit I."/>
            <person name="Brakhage A.A."/>
            <person name="Braus G.H."/>
            <person name="Fischer R."/>
            <person name="Frisvad J.C."/>
            <person name="Goldman G.H."/>
            <person name="Houbraken J."/>
            <person name="Oakley B."/>
            <person name="Pocsi I."/>
            <person name="Scazzocchio C."/>
            <person name="Seiboth B."/>
            <person name="vanKuyk P.A."/>
            <person name="Wortman J."/>
            <person name="Dyer P.S."/>
            <person name="Grigoriev I.V."/>
        </authorList>
    </citation>
    <scope>NUCLEOTIDE SEQUENCE [LARGE SCALE GENOMIC DNA]</scope>
    <source>
        <strain evidence="8">CBS 516.65</strain>
    </source>
</reference>
<keyword evidence="3 4" id="KW-0539">Nucleus</keyword>
<dbReference type="Proteomes" id="UP000184300">
    <property type="component" value="Unassembled WGS sequence"/>
</dbReference>
<protein>
    <recommendedName>
        <fullName evidence="4">Pre-mRNA-splicing factor</fullName>
    </recommendedName>
</protein>
<sequence>MPPPPEDANAPKKPFSLSLSSTSQPKKASFNLKPSSRDTPTPNRALPRRPHHLHHDDDSDNDDERPPAAEAVTGFDTLTGAAIAADGTKISTEKEKLVIPVASGNNWRERAGVNVRAKGKNLLPKEVQAIREAEKRGETAGDNVEREGPSMAFGISFAQPGQGEKEVGAGDGDKEMKDADKVPAPAVEERKPRTEDEIALQALIRETTGEVQGGSDLVIESAKRDDEEDMGPVYDEATSFRADVEARPEPATLDQYNAIPVEEFGAALLRGMGWKDGQSIGRGNYGSTANPTRPRIPERRPGFLGIGAKDPSGGKGAEVELGAWGKSSMRKGARNAEKEGGGSTEGVYMPVMMRNKQTGEYITEEELSALQKEAKSRKVDKDDEWKERRDRNLEKSGR</sequence>
<dbReference type="GO" id="GO:0005681">
    <property type="term" value="C:spliceosomal complex"/>
    <property type="evidence" value="ECO:0007669"/>
    <property type="project" value="UniProtKB-UniRule"/>
</dbReference>
<feature type="compositionally biased region" description="Polar residues" evidence="5">
    <location>
        <begin position="17"/>
        <end position="41"/>
    </location>
</feature>
<dbReference type="PROSITE" id="PS50174">
    <property type="entry name" value="G_PATCH"/>
    <property type="match status" value="1"/>
</dbReference>
<dbReference type="GO" id="GO:0000398">
    <property type="term" value="P:mRNA splicing, via spliceosome"/>
    <property type="evidence" value="ECO:0007669"/>
    <property type="project" value="UniProtKB-UniRule"/>
</dbReference>
<organism evidence="7 8">
    <name type="scientific">Aspergillus glaucus CBS 516.65</name>
    <dbReference type="NCBI Taxonomy" id="1160497"/>
    <lineage>
        <taxon>Eukaryota</taxon>
        <taxon>Fungi</taxon>
        <taxon>Dikarya</taxon>
        <taxon>Ascomycota</taxon>
        <taxon>Pezizomycotina</taxon>
        <taxon>Eurotiomycetes</taxon>
        <taxon>Eurotiomycetidae</taxon>
        <taxon>Eurotiales</taxon>
        <taxon>Aspergillaceae</taxon>
        <taxon>Aspergillus</taxon>
        <taxon>Aspergillus subgen. Aspergillus</taxon>
    </lineage>
</organism>
<comment type="subcellular location">
    <subcellularLocation>
        <location evidence="1 4">Nucleus</location>
    </subcellularLocation>
</comment>
<proteinExistence type="inferred from homology"/>
<dbReference type="EMBL" id="KV878898">
    <property type="protein sequence ID" value="OJJ83759.1"/>
    <property type="molecule type" value="Genomic_DNA"/>
</dbReference>
<keyword evidence="4" id="KW-0508">mRNA splicing</keyword>
<dbReference type="STRING" id="1160497.A0A1L9VIK4"/>
<evidence type="ECO:0000256" key="3">
    <source>
        <dbReference type="ARBA" id="ARBA00023242"/>
    </source>
</evidence>
<evidence type="ECO:0000259" key="6">
    <source>
        <dbReference type="PROSITE" id="PS50174"/>
    </source>
</evidence>
<evidence type="ECO:0000256" key="4">
    <source>
        <dbReference type="RuleBase" id="RU369096"/>
    </source>
</evidence>
<gene>
    <name evidence="7" type="ORF">ASPGLDRAFT_150071</name>
</gene>
<keyword evidence="4" id="KW-0507">mRNA processing</keyword>